<reference evidence="1 2" key="1">
    <citation type="journal article" date="2016" name="Nat. Commun.">
        <title>Extremotolerant tardigrade genome and improved radiotolerance of human cultured cells by tardigrade-unique protein.</title>
        <authorList>
            <person name="Hashimoto T."/>
            <person name="Horikawa D.D."/>
            <person name="Saito Y."/>
            <person name="Kuwahara H."/>
            <person name="Kozuka-Hata H."/>
            <person name="Shin-I T."/>
            <person name="Minakuchi Y."/>
            <person name="Ohishi K."/>
            <person name="Motoyama A."/>
            <person name="Aizu T."/>
            <person name="Enomoto A."/>
            <person name="Kondo K."/>
            <person name="Tanaka S."/>
            <person name="Hara Y."/>
            <person name="Koshikawa S."/>
            <person name="Sagara H."/>
            <person name="Miura T."/>
            <person name="Yokobori S."/>
            <person name="Miyagawa K."/>
            <person name="Suzuki Y."/>
            <person name="Kubo T."/>
            <person name="Oyama M."/>
            <person name="Kohara Y."/>
            <person name="Fujiyama A."/>
            <person name="Arakawa K."/>
            <person name="Katayama T."/>
            <person name="Toyoda A."/>
            <person name="Kunieda T."/>
        </authorList>
    </citation>
    <scope>NUCLEOTIDE SEQUENCE [LARGE SCALE GENOMIC DNA]</scope>
    <source>
        <strain evidence="1 2">YOKOZUNA-1</strain>
    </source>
</reference>
<dbReference type="Proteomes" id="UP000186922">
    <property type="component" value="Unassembled WGS sequence"/>
</dbReference>
<accession>A0A1D1VJE9</accession>
<dbReference type="AlphaFoldDB" id="A0A1D1VJE9"/>
<dbReference type="EMBL" id="BDGG01000006">
    <property type="protein sequence ID" value="GAV01061.1"/>
    <property type="molecule type" value="Genomic_DNA"/>
</dbReference>
<gene>
    <name evidence="1" type="primary">RvY_11829-1</name>
    <name evidence="1" type="synonym">RvY_11829.1</name>
    <name evidence="1" type="ORF">RvY_11829</name>
</gene>
<evidence type="ECO:0000313" key="2">
    <source>
        <dbReference type="Proteomes" id="UP000186922"/>
    </source>
</evidence>
<name>A0A1D1VJE9_RAMVA</name>
<comment type="caution">
    <text evidence="1">The sequence shown here is derived from an EMBL/GenBank/DDBJ whole genome shotgun (WGS) entry which is preliminary data.</text>
</comment>
<proteinExistence type="predicted"/>
<evidence type="ECO:0000313" key="1">
    <source>
        <dbReference type="EMBL" id="GAV01061.1"/>
    </source>
</evidence>
<protein>
    <submittedName>
        <fullName evidence="1">Uncharacterized protein</fullName>
    </submittedName>
</protein>
<keyword evidence="2" id="KW-1185">Reference proteome</keyword>
<sequence length="60" mass="6715">MAWMAPRSAKLTYALVRMAGYQTHREDLAPSRLGLSPLCFIRWCSPSAQKATWKATSTAE</sequence>
<organism evidence="1 2">
    <name type="scientific">Ramazzottius varieornatus</name>
    <name type="common">Water bear</name>
    <name type="synonym">Tardigrade</name>
    <dbReference type="NCBI Taxonomy" id="947166"/>
    <lineage>
        <taxon>Eukaryota</taxon>
        <taxon>Metazoa</taxon>
        <taxon>Ecdysozoa</taxon>
        <taxon>Tardigrada</taxon>
        <taxon>Eutardigrada</taxon>
        <taxon>Parachela</taxon>
        <taxon>Hypsibioidea</taxon>
        <taxon>Ramazzottiidae</taxon>
        <taxon>Ramazzottius</taxon>
    </lineage>
</organism>